<dbReference type="Proteomes" id="UP000660708">
    <property type="component" value="Unassembled WGS sequence"/>
</dbReference>
<proteinExistence type="predicted"/>
<dbReference type="AlphaFoldDB" id="A0A8I0MVW3"/>
<dbReference type="Gene3D" id="3.40.50.300">
    <property type="entry name" value="P-loop containing nucleotide triphosphate hydrolases"/>
    <property type="match status" value="1"/>
</dbReference>
<evidence type="ECO:0000313" key="3">
    <source>
        <dbReference type="Proteomes" id="UP000660708"/>
    </source>
</evidence>
<protein>
    <recommendedName>
        <fullName evidence="1">Helicase ATP-binding domain-containing protein</fullName>
    </recommendedName>
</protein>
<gene>
    <name evidence="2" type="ORF">PPEP_a1136</name>
</gene>
<organism evidence="2 3">
    <name type="scientific">Pseudoalteromonas peptidolytica F12-50-A1</name>
    <dbReference type="NCBI Taxonomy" id="1315280"/>
    <lineage>
        <taxon>Bacteria</taxon>
        <taxon>Pseudomonadati</taxon>
        <taxon>Pseudomonadota</taxon>
        <taxon>Gammaproteobacteria</taxon>
        <taxon>Alteromonadales</taxon>
        <taxon>Pseudoalteromonadaceae</taxon>
        <taxon>Pseudoalteromonas</taxon>
    </lineage>
</organism>
<evidence type="ECO:0000313" key="2">
    <source>
        <dbReference type="EMBL" id="MBE0346109.1"/>
    </source>
</evidence>
<dbReference type="SMART" id="SM00490">
    <property type="entry name" value="HELICc"/>
    <property type="match status" value="1"/>
</dbReference>
<dbReference type="InterPro" id="IPR027417">
    <property type="entry name" value="P-loop_NTPase"/>
</dbReference>
<dbReference type="PROSITE" id="PS51192">
    <property type="entry name" value="HELICASE_ATP_BIND_1"/>
    <property type="match status" value="1"/>
</dbReference>
<dbReference type="InterPro" id="IPR001650">
    <property type="entry name" value="Helicase_C-like"/>
</dbReference>
<name>A0A8I0MVW3_9GAMM</name>
<dbReference type="Pfam" id="PF00271">
    <property type="entry name" value="Helicase_C"/>
    <property type="match status" value="1"/>
</dbReference>
<dbReference type="PANTHER" id="PTHR45629:SF7">
    <property type="entry name" value="DNA EXCISION REPAIR PROTEIN ERCC-6-RELATED"/>
    <property type="match status" value="1"/>
</dbReference>
<keyword evidence="3" id="KW-1185">Reference proteome</keyword>
<dbReference type="InterPro" id="IPR038718">
    <property type="entry name" value="SNF2-like_sf"/>
</dbReference>
<comment type="caution">
    <text evidence="2">The sequence shown here is derived from an EMBL/GenBank/DDBJ whole genome shotgun (WGS) entry which is preliminary data.</text>
</comment>
<dbReference type="InterPro" id="IPR050496">
    <property type="entry name" value="SNF2_RAD54_helicase_repair"/>
</dbReference>
<evidence type="ECO:0000259" key="1">
    <source>
        <dbReference type="PROSITE" id="PS51192"/>
    </source>
</evidence>
<feature type="domain" description="Helicase ATP-binding" evidence="1">
    <location>
        <begin position="34"/>
        <end position="293"/>
    </location>
</feature>
<dbReference type="SMART" id="SM00487">
    <property type="entry name" value="DEXDc"/>
    <property type="match status" value="1"/>
</dbReference>
<reference evidence="2 3" key="1">
    <citation type="submission" date="2015-06" db="EMBL/GenBank/DDBJ databases">
        <title>Genome sequence of Pseudoalteromonas peptidolytica.</title>
        <authorList>
            <person name="Xie B.-B."/>
            <person name="Rong J.-C."/>
            <person name="Qin Q.-L."/>
            <person name="Zhang Y.-Z."/>
        </authorList>
    </citation>
    <scope>NUCLEOTIDE SEQUENCE [LARGE SCALE GENOMIC DNA]</scope>
    <source>
        <strain evidence="2 3">F12-50-A1</strain>
    </source>
</reference>
<dbReference type="EMBL" id="AQHF01000020">
    <property type="protein sequence ID" value="MBE0346109.1"/>
    <property type="molecule type" value="Genomic_DNA"/>
</dbReference>
<dbReference type="InterPro" id="IPR014001">
    <property type="entry name" value="Helicase_ATP-bd"/>
</dbReference>
<dbReference type="Pfam" id="PF04851">
    <property type="entry name" value="ResIII"/>
    <property type="match status" value="1"/>
</dbReference>
<accession>A0A8I0MVW3</accession>
<sequence length="846" mass="96486">MQFDGWQQVADLLLDSVDDNNHLDEGQKISVRAMIKRLQKSGVIIADEVGMGKTRIAVEIINAVKRAGGRVLVIIPSNLGFQWQTELAARDPWLKSKPVLTSLWRFLDAYSDTEHASAWSNEQIVLLSQRFASWRVSENSNSARFALLPQVFAQYCKSTSKRFPKGYKNWSGRHAGTAENCAKEIVQRVDTHPVLTEIVKEFDWRRAMLDSNFCSDEQNKTLLKKAVGLGLGEFDLVVIDEAHKSRGDESSLNAILEHIVLQTPTARRIAMTATPVELDVGQWGDILNRICVPQSQRDDILKVAYQYVQTITQLRKTWRADQKIVQQYQAISKRFELALSPYLLRRDKRQDKYIRDFCKVSGLSINAYRRYTPILIEVSELSPQWKQIVCAVEGFSAAAHKLPDGKSKRARLTLASGHGIAEIIDSAMKAPKYTKNQDTDVATYKKQQRANWWQSVITQSYQSGEASLYSHPAIIKVVNEIEQDLRQRQKVLVFGKMTRPMRALTNLLNARAMLKSLKKKTYWPQSKIWAGGKNHEESEEFAVKMACKQLNISWTLTEINQKLRKQYKANDKRLSREKNTLIKKIAKSKKVFDSRTLALFEKFQTSQQAGSKSKNITPFMHAIFELADKASSIPSSVELAKSFMSLMDAVSAKAACSESDNPNMRVSDEQWHLIEERVIKEFGHVRGAMARFMYGDTDPHSRKVMQLGFNREHSYPRVMVAQSTVGREGLNLHRACRVVYLLHPEWNPGVVEQQIGRVDRIGSRWQKEFKAHQANQASNGELPFIEIKPVIFKGTYDEYNWQVLHARWDELRSQLHGIILPGSERSNGDEALYDKLCAVAPDFSPK</sequence>
<dbReference type="PANTHER" id="PTHR45629">
    <property type="entry name" value="SNF2/RAD54 FAMILY MEMBER"/>
    <property type="match status" value="1"/>
</dbReference>
<dbReference type="GO" id="GO:0005524">
    <property type="term" value="F:ATP binding"/>
    <property type="evidence" value="ECO:0007669"/>
    <property type="project" value="InterPro"/>
</dbReference>
<dbReference type="RefSeq" id="WP_147390242.1">
    <property type="nucleotide sequence ID" value="NZ_AQHF01000020.1"/>
</dbReference>
<dbReference type="InterPro" id="IPR006935">
    <property type="entry name" value="Helicase/UvrB_N"/>
</dbReference>
<dbReference type="Gene3D" id="3.40.50.10810">
    <property type="entry name" value="Tandem AAA-ATPase domain"/>
    <property type="match status" value="2"/>
</dbReference>
<dbReference type="SUPFAM" id="SSF52540">
    <property type="entry name" value="P-loop containing nucleoside triphosphate hydrolases"/>
    <property type="match status" value="2"/>
</dbReference>